<evidence type="ECO:0000256" key="1">
    <source>
        <dbReference type="SAM" id="Phobius"/>
    </source>
</evidence>
<proteinExistence type="predicted"/>
<dbReference type="EMBL" id="JAXLPB010000007">
    <property type="protein sequence ID" value="MDY8110947.1"/>
    <property type="molecule type" value="Genomic_DNA"/>
</dbReference>
<evidence type="ECO:0000313" key="3">
    <source>
        <dbReference type="Proteomes" id="UP001294412"/>
    </source>
</evidence>
<accession>A0ABU5I6E8</accession>
<dbReference type="RefSeq" id="WP_280173790.1">
    <property type="nucleotide sequence ID" value="NZ_JAXLPB010000007.1"/>
</dbReference>
<reference evidence="2 3" key="1">
    <citation type="submission" date="2023-12" db="EMBL/GenBank/DDBJ databases">
        <title>Description of Novel Strain Fulvimarina sp. 2208YS6-2-32 isolated from Uroteuthis (Photololigo) edulis.</title>
        <authorList>
            <person name="Park J.-S."/>
        </authorList>
    </citation>
    <scope>NUCLEOTIDE SEQUENCE [LARGE SCALE GENOMIC DNA]</scope>
    <source>
        <strain evidence="2 3">2208YS6-2-32</strain>
    </source>
</reference>
<keyword evidence="1" id="KW-1133">Transmembrane helix</keyword>
<sequence>MLPMKGIGQMGGMALGTGLGAIVFLIVLGLCAAAATKYLRR</sequence>
<evidence type="ECO:0000313" key="2">
    <source>
        <dbReference type="EMBL" id="MDY8110947.1"/>
    </source>
</evidence>
<keyword evidence="1" id="KW-0472">Membrane</keyword>
<dbReference type="Proteomes" id="UP001294412">
    <property type="component" value="Unassembled WGS sequence"/>
</dbReference>
<gene>
    <name evidence="2" type="ORF">U0C82_17575</name>
</gene>
<keyword evidence="1" id="KW-0812">Transmembrane</keyword>
<name>A0ABU5I6E8_9HYPH</name>
<feature type="transmembrane region" description="Helical" evidence="1">
    <location>
        <begin position="12"/>
        <end position="35"/>
    </location>
</feature>
<comment type="caution">
    <text evidence="2">The sequence shown here is derived from an EMBL/GenBank/DDBJ whole genome shotgun (WGS) entry which is preliminary data.</text>
</comment>
<protein>
    <submittedName>
        <fullName evidence="2">Uncharacterized protein</fullName>
    </submittedName>
</protein>
<organism evidence="2 3">
    <name type="scientific">Fulvimarina uroteuthidis</name>
    <dbReference type="NCBI Taxonomy" id="3098149"/>
    <lineage>
        <taxon>Bacteria</taxon>
        <taxon>Pseudomonadati</taxon>
        <taxon>Pseudomonadota</taxon>
        <taxon>Alphaproteobacteria</taxon>
        <taxon>Hyphomicrobiales</taxon>
        <taxon>Aurantimonadaceae</taxon>
        <taxon>Fulvimarina</taxon>
    </lineage>
</organism>
<keyword evidence="3" id="KW-1185">Reference proteome</keyword>